<gene>
    <name evidence="7" type="ORF">OBBRIDRAFT_821550</name>
</gene>
<feature type="domain" description="Protein kinase" evidence="6">
    <location>
        <begin position="74"/>
        <end position="430"/>
    </location>
</feature>
<evidence type="ECO:0000256" key="3">
    <source>
        <dbReference type="ARBA" id="ARBA00022741"/>
    </source>
</evidence>
<sequence>MRPALFPSREKPTLYRRIIRAGGEPLKLIKTDDDGKGGPEDVTVEFREEPLGISMEHGFGYAELDLGLVLGNRYEIRRKLGWGMNTSVWLAWDLEEDRYVSVKVLTMRTTELAARDVVQELDVLKRLSSPNTYNRRRRRHGPKRLSSPTSSEMLHFAATTHCMPLFDYFFTPDTSARNTDIWKRITRDVLRGLAYAHKHGIAHTDLKPSNILIDANSKSAVDIDTLLANDPSRKHPRERTIPPDRWVQAVVSQPLPLPSPQEVMTGAFILADFGSAQFVDSQSMNDITPLTLRAPEIVLRGPWNEKVDIWTVGCLVCEFLTGSKLFTRGDEDEHADVLHLQQMLCFSGERFKQSQLEGNKKASELINPETGLLAGYPPPRRIPIIKRIAAFREGSQPEELQGPAALIERCLRLDPSDRSTAQELLDDPWLSSAEPV</sequence>
<evidence type="ECO:0000313" key="7">
    <source>
        <dbReference type="EMBL" id="OCH85376.1"/>
    </source>
</evidence>
<dbReference type="Gene3D" id="1.10.510.10">
    <property type="entry name" value="Transferase(Phosphotransferase) domain 1"/>
    <property type="match status" value="1"/>
</dbReference>
<dbReference type="GO" id="GO:0005524">
    <property type="term" value="F:ATP binding"/>
    <property type="evidence" value="ECO:0007669"/>
    <property type="project" value="UniProtKB-KW"/>
</dbReference>
<keyword evidence="2" id="KW-0808">Transferase</keyword>
<dbReference type="InterPro" id="IPR051175">
    <property type="entry name" value="CLK_kinases"/>
</dbReference>
<dbReference type="OrthoDB" id="5979581at2759"/>
<evidence type="ECO:0000256" key="1">
    <source>
        <dbReference type="ARBA" id="ARBA00022527"/>
    </source>
</evidence>
<dbReference type="SUPFAM" id="SSF56112">
    <property type="entry name" value="Protein kinase-like (PK-like)"/>
    <property type="match status" value="1"/>
</dbReference>
<dbReference type="InterPro" id="IPR000719">
    <property type="entry name" value="Prot_kinase_dom"/>
</dbReference>
<dbReference type="PANTHER" id="PTHR45646:SF11">
    <property type="entry name" value="SERINE_THREONINE-PROTEIN KINASE DOA"/>
    <property type="match status" value="1"/>
</dbReference>
<dbReference type="Proteomes" id="UP000250043">
    <property type="component" value="Unassembled WGS sequence"/>
</dbReference>
<keyword evidence="4 7" id="KW-0418">Kinase</keyword>
<evidence type="ECO:0000259" key="6">
    <source>
        <dbReference type="PROSITE" id="PS50011"/>
    </source>
</evidence>
<dbReference type="PROSITE" id="PS50011">
    <property type="entry name" value="PROTEIN_KINASE_DOM"/>
    <property type="match status" value="1"/>
</dbReference>
<organism evidence="7 8">
    <name type="scientific">Obba rivulosa</name>
    <dbReference type="NCBI Taxonomy" id="1052685"/>
    <lineage>
        <taxon>Eukaryota</taxon>
        <taxon>Fungi</taxon>
        <taxon>Dikarya</taxon>
        <taxon>Basidiomycota</taxon>
        <taxon>Agaricomycotina</taxon>
        <taxon>Agaricomycetes</taxon>
        <taxon>Polyporales</taxon>
        <taxon>Gelatoporiaceae</taxon>
        <taxon>Obba</taxon>
    </lineage>
</organism>
<dbReference type="InterPro" id="IPR008271">
    <property type="entry name" value="Ser/Thr_kinase_AS"/>
</dbReference>
<evidence type="ECO:0000256" key="4">
    <source>
        <dbReference type="ARBA" id="ARBA00022777"/>
    </source>
</evidence>
<dbReference type="InterPro" id="IPR011009">
    <property type="entry name" value="Kinase-like_dom_sf"/>
</dbReference>
<evidence type="ECO:0000313" key="8">
    <source>
        <dbReference type="Proteomes" id="UP000250043"/>
    </source>
</evidence>
<accession>A0A8E2DFX4</accession>
<dbReference type="Pfam" id="PF00069">
    <property type="entry name" value="Pkinase"/>
    <property type="match status" value="2"/>
</dbReference>
<dbReference type="GO" id="GO:0043484">
    <property type="term" value="P:regulation of RNA splicing"/>
    <property type="evidence" value="ECO:0007669"/>
    <property type="project" value="TreeGrafter"/>
</dbReference>
<dbReference type="EMBL" id="KV722588">
    <property type="protein sequence ID" value="OCH85376.1"/>
    <property type="molecule type" value="Genomic_DNA"/>
</dbReference>
<dbReference type="GO" id="GO:0005634">
    <property type="term" value="C:nucleus"/>
    <property type="evidence" value="ECO:0007669"/>
    <property type="project" value="TreeGrafter"/>
</dbReference>
<keyword evidence="3" id="KW-0547">Nucleotide-binding</keyword>
<keyword evidence="5" id="KW-0067">ATP-binding</keyword>
<dbReference type="SMART" id="SM00220">
    <property type="entry name" value="S_TKc"/>
    <property type="match status" value="1"/>
</dbReference>
<dbReference type="AlphaFoldDB" id="A0A8E2DFX4"/>
<dbReference type="GO" id="GO:0004674">
    <property type="term" value="F:protein serine/threonine kinase activity"/>
    <property type="evidence" value="ECO:0007669"/>
    <property type="project" value="UniProtKB-KW"/>
</dbReference>
<dbReference type="PROSITE" id="PS00108">
    <property type="entry name" value="PROTEIN_KINASE_ST"/>
    <property type="match status" value="1"/>
</dbReference>
<protein>
    <submittedName>
        <fullName evidence="7">Kinase-like protein</fullName>
    </submittedName>
</protein>
<dbReference type="PANTHER" id="PTHR45646">
    <property type="entry name" value="SERINE/THREONINE-PROTEIN KINASE DOA-RELATED"/>
    <property type="match status" value="1"/>
</dbReference>
<name>A0A8E2DFX4_9APHY</name>
<reference evidence="7 8" key="1">
    <citation type="submission" date="2016-07" db="EMBL/GenBank/DDBJ databases">
        <title>Draft genome of the white-rot fungus Obba rivulosa 3A-2.</title>
        <authorList>
            <consortium name="DOE Joint Genome Institute"/>
            <person name="Miettinen O."/>
            <person name="Riley R."/>
            <person name="Acob R."/>
            <person name="Barry K."/>
            <person name="Cullen D."/>
            <person name="De Vries R."/>
            <person name="Hainaut M."/>
            <person name="Hatakka A."/>
            <person name="Henrissat B."/>
            <person name="Hilden K."/>
            <person name="Kuo R."/>
            <person name="Labutti K."/>
            <person name="Lipzen A."/>
            <person name="Makela M.R."/>
            <person name="Sandor L."/>
            <person name="Spatafora J.W."/>
            <person name="Grigoriev I.V."/>
            <person name="Hibbett D.S."/>
        </authorList>
    </citation>
    <scope>NUCLEOTIDE SEQUENCE [LARGE SCALE GENOMIC DNA]</scope>
    <source>
        <strain evidence="7 8">3A-2</strain>
    </source>
</reference>
<evidence type="ECO:0000256" key="2">
    <source>
        <dbReference type="ARBA" id="ARBA00022679"/>
    </source>
</evidence>
<keyword evidence="8" id="KW-1185">Reference proteome</keyword>
<dbReference type="Gene3D" id="3.30.200.20">
    <property type="entry name" value="Phosphorylase Kinase, domain 1"/>
    <property type="match status" value="1"/>
</dbReference>
<evidence type="ECO:0000256" key="5">
    <source>
        <dbReference type="ARBA" id="ARBA00022840"/>
    </source>
</evidence>
<proteinExistence type="predicted"/>
<keyword evidence="1" id="KW-0723">Serine/threonine-protein kinase</keyword>